<comment type="caution">
    <text evidence="1">The sequence shown here is derived from an EMBL/GenBank/DDBJ whole genome shotgun (WGS) entry which is preliminary data.</text>
</comment>
<dbReference type="Proteomes" id="UP000316252">
    <property type="component" value="Unassembled WGS sequence"/>
</dbReference>
<dbReference type="OrthoDB" id="5165480at2"/>
<proteinExistence type="predicted"/>
<dbReference type="RefSeq" id="WP_141163258.1">
    <property type="nucleotide sequence ID" value="NZ_VHQG01000002.1"/>
</dbReference>
<evidence type="ECO:0000313" key="1">
    <source>
        <dbReference type="EMBL" id="TPW75900.1"/>
    </source>
</evidence>
<dbReference type="InterPro" id="IPR008979">
    <property type="entry name" value="Galactose-bd-like_sf"/>
</dbReference>
<evidence type="ECO:0000313" key="2">
    <source>
        <dbReference type="Proteomes" id="UP000316252"/>
    </source>
</evidence>
<sequence length="482" mass="53078">MGGFDIWAPDATLGSVDATLSGKSLEQVDLLFARPLSTSEGVTFDFEDALTFDLGVRRVATDEKTGRPTLTLASDEALLQDYRRIEPTVFDPVQQQPGGAVSQPGSVLDAVNRALAVVGEQIGDVSFTVPISVLHNHSFEVDAENWRPLDSRFAVSQSTVTSRSGTGSLRVAYNTAIPSLPFPGTAVVTQPYYDLAVNEVNFGQMWVYTATARQLALRTADLATLTYGTDWMEAAPTTGWRQMSATIVPTTPRVDLTIYDMTGGPSGSVLYVDDVVIYRGGFTDRPSSRVPSQESIKWEPGVSAWDYIKPLLDTYNLKLWCDENRTWHLTRLREYARPRDTSDFPNYRERAALNLRRDDLTELGVTVDRDADDWFDAAALTYTWTTAAGVAQTAYDTFAFEGWSKAYAATINRPFPGKGAAEQLVRRASTRGRVLTVTGLSEYSAFPGMRLDLPDDLGTVAAVEFNLSDHTMRVSPRGLERS</sequence>
<name>A0A506Y2R8_9MICO</name>
<organism evidence="1 2">
    <name type="scientific">Schumannella soli</name>
    <dbReference type="NCBI Taxonomy" id="2590779"/>
    <lineage>
        <taxon>Bacteria</taxon>
        <taxon>Bacillati</taxon>
        <taxon>Actinomycetota</taxon>
        <taxon>Actinomycetes</taxon>
        <taxon>Micrococcales</taxon>
        <taxon>Microbacteriaceae</taxon>
        <taxon>Schumannella</taxon>
    </lineage>
</organism>
<gene>
    <name evidence="1" type="ORF">FJ657_08615</name>
</gene>
<reference evidence="1 2" key="1">
    <citation type="submission" date="2019-06" db="EMBL/GenBank/DDBJ databases">
        <authorList>
            <person name="Li F."/>
        </authorList>
    </citation>
    <scope>NUCLEOTIDE SEQUENCE [LARGE SCALE GENOMIC DNA]</scope>
    <source>
        <strain evidence="1 2">10F1D-1</strain>
    </source>
</reference>
<dbReference type="SUPFAM" id="SSF49785">
    <property type="entry name" value="Galactose-binding domain-like"/>
    <property type="match status" value="1"/>
</dbReference>
<dbReference type="Gene3D" id="2.60.120.260">
    <property type="entry name" value="Galactose-binding domain-like"/>
    <property type="match status" value="1"/>
</dbReference>
<accession>A0A506Y2R8</accession>
<protein>
    <submittedName>
        <fullName evidence="1">Uncharacterized protein</fullName>
    </submittedName>
</protein>
<keyword evidence="2" id="KW-1185">Reference proteome</keyword>
<dbReference type="AlphaFoldDB" id="A0A506Y2R8"/>
<dbReference type="EMBL" id="VHQG01000002">
    <property type="protein sequence ID" value="TPW75900.1"/>
    <property type="molecule type" value="Genomic_DNA"/>
</dbReference>